<keyword evidence="1" id="KW-1133">Transmembrane helix</keyword>
<keyword evidence="1" id="KW-0812">Transmembrane</keyword>
<dbReference type="EMBL" id="JAUEPR010000206">
    <property type="protein sequence ID" value="KAK0459882.1"/>
    <property type="molecule type" value="Genomic_DNA"/>
</dbReference>
<name>A0AA39KF64_9AGAR</name>
<proteinExistence type="predicted"/>
<feature type="transmembrane region" description="Helical" evidence="1">
    <location>
        <begin position="199"/>
        <end position="216"/>
    </location>
</feature>
<sequence length="218" mass="24995">MGKKRLSAPHLCTCVSHGCKDYVDPVTGLKGRPSTAQTIRVHLKRDSVKALRMLLQSMVMERTAEWQRQEDETVELLSQMMLDAPSLLLPSSCSLSPTARDEKREIMQRFEAYRQQYYTLARKLDLLRGQRQYRVLKDSIAHLALELDTCHSHLSEFQRNYGNVFEALQQMKTLHTQSINTFNSDHHHIPLFDGAGKPIVMIAGYIVVVCSIILMFPH</sequence>
<keyword evidence="3" id="KW-1185">Reference proteome</keyword>
<dbReference type="AlphaFoldDB" id="A0AA39KF64"/>
<gene>
    <name evidence="2" type="ORF">IW261DRAFT_1429438</name>
</gene>
<keyword evidence="1" id="KW-0472">Membrane</keyword>
<accession>A0AA39KF64</accession>
<evidence type="ECO:0000313" key="2">
    <source>
        <dbReference type="EMBL" id="KAK0459882.1"/>
    </source>
</evidence>
<evidence type="ECO:0000256" key="1">
    <source>
        <dbReference type="SAM" id="Phobius"/>
    </source>
</evidence>
<protein>
    <submittedName>
        <fullName evidence="2">Uncharacterized protein</fullName>
    </submittedName>
</protein>
<organism evidence="2 3">
    <name type="scientific">Armillaria novae-zelandiae</name>
    <dbReference type="NCBI Taxonomy" id="153914"/>
    <lineage>
        <taxon>Eukaryota</taxon>
        <taxon>Fungi</taxon>
        <taxon>Dikarya</taxon>
        <taxon>Basidiomycota</taxon>
        <taxon>Agaricomycotina</taxon>
        <taxon>Agaricomycetes</taxon>
        <taxon>Agaricomycetidae</taxon>
        <taxon>Agaricales</taxon>
        <taxon>Marasmiineae</taxon>
        <taxon>Physalacriaceae</taxon>
        <taxon>Armillaria</taxon>
    </lineage>
</organism>
<evidence type="ECO:0000313" key="3">
    <source>
        <dbReference type="Proteomes" id="UP001175227"/>
    </source>
</evidence>
<reference evidence="2" key="1">
    <citation type="submission" date="2023-06" db="EMBL/GenBank/DDBJ databases">
        <authorList>
            <consortium name="Lawrence Berkeley National Laboratory"/>
            <person name="Ahrendt S."/>
            <person name="Sahu N."/>
            <person name="Indic B."/>
            <person name="Wong-Bajracharya J."/>
            <person name="Merenyi Z."/>
            <person name="Ke H.-M."/>
            <person name="Monk M."/>
            <person name="Kocsube S."/>
            <person name="Drula E."/>
            <person name="Lipzen A."/>
            <person name="Balint B."/>
            <person name="Henrissat B."/>
            <person name="Andreopoulos B."/>
            <person name="Martin F.M."/>
            <person name="Harder C.B."/>
            <person name="Rigling D."/>
            <person name="Ford K.L."/>
            <person name="Foster G.D."/>
            <person name="Pangilinan J."/>
            <person name="Papanicolaou A."/>
            <person name="Barry K."/>
            <person name="LaButti K."/>
            <person name="Viragh M."/>
            <person name="Koriabine M."/>
            <person name="Yan M."/>
            <person name="Riley R."/>
            <person name="Champramary S."/>
            <person name="Plett K.L."/>
            <person name="Tsai I.J."/>
            <person name="Slot J."/>
            <person name="Sipos G."/>
            <person name="Plett J."/>
            <person name="Nagy L.G."/>
            <person name="Grigoriev I.V."/>
        </authorList>
    </citation>
    <scope>NUCLEOTIDE SEQUENCE</scope>
    <source>
        <strain evidence="2">ICMP 16352</strain>
    </source>
</reference>
<dbReference type="Proteomes" id="UP001175227">
    <property type="component" value="Unassembled WGS sequence"/>
</dbReference>
<comment type="caution">
    <text evidence="2">The sequence shown here is derived from an EMBL/GenBank/DDBJ whole genome shotgun (WGS) entry which is preliminary data.</text>
</comment>